<feature type="compositionally biased region" description="Polar residues" evidence="4">
    <location>
        <begin position="360"/>
        <end position="376"/>
    </location>
</feature>
<reference evidence="6" key="1">
    <citation type="submission" date="2015-07" db="EMBL/GenBank/DDBJ databases">
        <title>Transcriptome Assembly of Anthurium amnicola.</title>
        <authorList>
            <person name="Suzuki J."/>
        </authorList>
    </citation>
    <scope>NUCLEOTIDE SEQUENCE</scope>
</reference>
<keyword evidence="1" id="KW-0677">Repeat</keyword>
<evidence type="ECO:0000256" key="3">
    <source>
        <dbReference type="PROSITE-ProRule" id="PRU00176"/>
    </source>
</evidence>
<dbReference type="SUPFAM" id="SSF54928">
    <property type="entry name" value="RNA-binding domain, RBD"/>
    <property type="match status" value="2"/>
</dbReference>
<dbReference type="AlphaFoldDB" id="A0A1D1YHH7"/>
<accession>A0A1D1YHH7</accession>
<sequence>GGGGGGGGYGDGGGCEQAKLFVGGIPYGATEETLREYFGKYGEVVNAVIVRDRVTGHPRGFGFVSFAQPSSADGAVQDTAAKHELLGRMVEVKKAIPRGTQHDNHHHQCHNDYQHQNRGLGMGSDRTTDGSLTRRKKIFVGGLSSNLTQEEFKSYFEKFGKVTDPVVMRDSVTNRPRGFGFITFDSEESVESAVKNAFHTLNGKTVEVKRAVPRQGCYNTNHYNRNNDNGINCIPGVGKGSNLNRYPGAIYPPCSPGFDAFQGYGVHPYAPYAYAVGGYSGGYAFGGNGVGYGLPYARPWNTWSGPGSVCTGLSPVSYGAIGFYPGCYNSGFNPYVGIGVGGYDGSSTNGKWSPDENDSQVHTVNGTTTPQTECDD</sequence>
<dbReference type="InterPro" id="IPR012677">
    <property type="entry name" value="Nucleotide-bd_a/b_plait_sf"/>
</dbReference>
<feature type="domain" description="RRM" evidence="5">
    <location>
        <begin position="18"/>
        <end position="97"/>
    </location>
</feature>
<evidence type="ECO:0000256" key="1">
    <source>
        <dbReference type="ARBA" id="ARBA00022737"/>
    </source>
</evidence>
<evidence type="ECO:0000313" key="6">
    <source>
        <dbReference type="EMBL" id="JAT54099.1"/>
    </source>
</evidence>
<organism evidence="6">
    <name type="scientific">Anthurium amnicola</name>
    <dbReference type="NCBI Taxonomy" id="1678845"/>
    <lineage>
        <taxon>Eukaryota</taxon>
        <taxon>Viridiplantae</taxon>
        <taxon>Streptophyta</taxon>
        <taxon>Embryophyta</taxon>
        <taxon>Tracheophyta</taxon>
        <taxon>Spermatophyta</taxon>
        <taxon>Magnoliopsida</taxon>
        <taxon>Liliopsida</taxon>
        <taxon>Araceae</taxon>
        <taxon>Pothoideae</taxon>
        <taxon>Potheae</taxon>
        <taxon>Anthurium</taxon>
    </lineage>
</organism>
<evidence type="ECO:0000313" key="7">
    <source>
        <dbReference type="EMBL" id="JAT67932.1"/>
    </source>
</evidence>
<dbReference type="FunFam" id="3.30.70.330:FF:000040">
    <property type="entry name" value="Heterogeneous nuclear ribonucleoprotein A2/B1"/>
    <property type="match status" value="1"/>
</dbReference>
<feature type="domain" description="RRM" evidence="5">
    <location>
        <begin position="136"/>
        <end position="213"/>
    </location>
</feature>
<dbReference type="GO" id="GO:0003729">
    <property type="term" value="F:mRNA binding"/>
    <property type="evidence" value="ECO:0007669"/>
    <property type="project" value="TreeGrafter"/>
</dbReference>
<dbReference type="InterPro" id="IPR035979">
    <property type="entry name" value="RBD_domain_sf"/>
</dbReference>
<dbReference type="SMART" id="SM00360">
    <property type="entry name" value="RRM"/>
    <property type="match status" value="2"/>
</dbReference>
<protein>
    <submittedName>
        <fullName evidence="6">DAZ-associated protein 1</fullName>
    </submittedName>
</protein>
<dbReference type="Pfam" id="PF00076">
    <property type="entry name" value="RRM_1"/>
    <property type="match status" value="2"/>
</dbReference>
<feature type="region of interest" description="Disordered" evidence="4">
    <location>
        <begin position="349"/>
        <end position="376"/>
    </location>
</feature>
<dbReference type="CDD" id="cd12330">
    <property type="entry name" value="RRM2_Hrp1p"/>
    <property type="match status" value="1"/>
</dbReference>
<gene>
    <name evidence="6" type="primary">dazap1_2</name>
    <name evidence="7" type="synonym">dazap1_4</name>
    <name evidence="6" type="ORF">g.32765</name>
    <name evidence="7" type="ORF">g.32766</name>
</gene>
<evidence type="ECO:0000259" key="5">
    <source>
        <dbReference type="PROSITE" id="PS50102"/>
    </source>
</evidence>
<dbReference type="PANTHER" id="PTHR48032">
    <property type="entry name" value="RNA-BINDING PROTEIN MUSASHI HOMOLOG RBP6"/>
    <property type="match status" value="1"/>
</dbReference>
<evidence type="ECO:0000256" key="4">
    <source>
        <dbReference type="SAM" id="MobiDB-lite"/>
    </source>
</evidence>
<evidence type="ECO:0000256" key="2">
    <source>
        <dbReference type="ARBA" id="ARBA00022884"/>
    </source>
</evidence>
<keyword evidence="2 3" id="KW-0694">RNA-binding</keyword>
<feature type="non-terminal residue" evidence="6">
    <location>
        <position position="1"/>
    </location>
</feature>
<dbReference type="PANTHER" id="PTHR48032:SF12">
    <property type="entry name" value="RRM DOMAIN-CONTAINING PROTEIN"/>
    <property type="match status" value="1"/>
</dbReference>
<dbReference type="EMBL" id="GDJX01013837">
    <property type="protein sequence ID" value="JAT54099.1"/>
    <property type="molecule type" value="Transcribed_RNA"/>
</dbReference>
<proteinExistence type="predicted"/>
<name>A0A1D1YHH7_9ARAE</name>
<dbReference type="InterPro" id="IPR000504">
    <property type="entry name" value="RRM_dom"/>
</dbReference>
<dbReference type="Gene3D" id="3.30.70.330">
    <property type="match status" value="2"/>
</dbReference>
<dbReference type="EMBL" id="GDJX01000004">
    <property type="protein sequence ID" value="JAT67932.1"/>
    <property type="molecule type" value="Transcribed_RNA"/>
</dbReference>
<dbReference type="GO" id="GO:0006417">
    <property type="term" value="P:regulation of translation"/>
    <property type="evidence" value="ECO:0007669"/>
    <property type="project" value="TreeGrafter"/>
</dbReference>
<dbReference type="PROSITE" id="PS50102">
    <property type="entry name" value="RRM"/>
    <property type="match status" value="2"/>
</dbReference>